<dbReference type="Gene3D" id="3.30.565.10">
    <property type="entry name" value="Histidine kinase-like ATPase, C-terminal domain"/>
    <property type="match status" value="1"/>
</dbReference>
<dbReference type="SUPFAM" id="SSF55874">
    <property type="entry name" value="ATPase domain of HSP90 chaperone/DNA topoisomerase II/histidine kinase"/>
    <property type="match status" value="1"/>
</dbReference>
<accession>A0ABS8NLY5</accession>
<evidence type="ECO:0000313" key="8">
    <source>
        <dbReference type="Proteomes" id="UP001430306"/>
    </source>
</evidence>
<dbReference type="InterPro" id="IPR003594">
    <property type="entry name" value="HATPase_dom"/>
</dbReference>
<dbReference type="InterPro" id="IPR036890">
    <property type="entry name" value="HATPase_C_sf"/>
</dbReference>
<dbReference type="InterPro" id="IPR004358">
    <property type="entry name" value="Sig_transdc_His_kin-like_C"/>
</dbReference>
<dbReference type="PROSITE" id="PS50109">
    <property type="entry name" value="HIS_KIN"/>
    <property type="match status" value="1"/>
</dbReference>
<dbReference type="InterPro" id="IPR005467">
    <property type="entry name" value="His_kinase_dom"/>
</dbReference>
<comment type="caution">
    <text evidence="7">The sequence shown here is derived from an EMBL/GenBank/DDBJ whole genome shotgun (WGS) entry which is preliminary data.</text>
</comment>
<gene>
    <name evidence="7" type="ORF">LOC71_20165</name>
</gene>
<dbReference type="PANTHER" id="PTHR42878">
    <property type="entry name" value="TWO-COMPONENT HISTIDINE KINASE"/>
    <property type="match status" value="1"/>
</dbReference>
<evidence type="ECO:0000256" key="2">
    <source>
        <dbReference type="ARBA" id="ARBA00012438"/>
    </source>
</evidence>
<feature type="region of interest" description="Disordered" evidence="5">
    <location>
        <begin position="1"/>
        <end position="25"/>
    </location>
</feature>
<keyword evidence="4 7" id="KW-0418">Kinase</keyword>
<evidence type="ECO:0000256" key="5">
    <source>
        <dbReference type="SAM" id="MobiDB-lite"/>
    </source>
</evidence>
<evidence type="ECO:0000256" key="3">
    <source>
        <dbReference type="ARBA" id="ARBA00022679"/>
    </source>
</evidence>
<proteinExistence type="predicted"/>
<protein>
    <recommendedName>
        <fullName evidence="2">histidine kinase</fullName>
        <ecNumber evidence="2">2.7.13.3</ecNumber>
    </recommendedName>
</protein>
<dbReference type="EMBL" id="JAJKFW010000057">
    <property type="protein sequence ID" value="MCC9644596.1"/>
    <property type="molecule type" value="Genomic_DNA"/>
</dbReference>
<evidence type="ECO:0000259" key="6">
    <source>
        <dbReference type="PROSITE" id="PS50109"/>
    </source>
</evidence>
<dbReference type="Proteomes" id="UP001430306">
    <property type="component" value="Unassembled WGS sequence"/>
</dbReference>
<keyword evidence="3" id="KW-0808">Transferase</keyword>
<keyword evidence="8" id="KW-1185">Reference proteome</keyword>
<dbReference type="GO" id="GO:0016301">
    <property type="term" value="F:kinase activity"/>
    <property type="evidence" value="ECO:0007669"/>
    <property type="project" value="UniProtKB-KW"/>
</dbReference>
<sequence>MSNDSSIHGTHGAGSNSSPPSANGLTSAATAVVSASGESTKPLIDTGYIRRLMHDLSAPTRHVTFFSGFIGEALTEPLDLDDARRSLATVQSAAERMQRLTQMVSLHMRTMEQLHTGFADPSSWIAPDAYHLAEVVSETWGSIGGDASELTIKGDTKCCVDRKLMNIPIEQLLRNAKCFADESRKLELVVSIAREGDFTSIRFQDNGMGLDTAYADRICEPFECLVTGKDRREGAGLGLTVTKLVLDAIGGSLKFESDGESGTTVMMSWPHHCNSDGSRVE</sequence>
<dbReference type="RefSeq" id="WP_230276312.1">
    <property type="nucleotide sequence ID" value="NZ_JAJKFW010000057.1"/>
</dbReference>
<evidence type="ECO:0000256" key="4">
    <source>
        <dbReference type="ARBA" id="ARBA00022777"/>
    </source>
</evidence>
<feature type="domain" description="Histidine kinase" evidence="6">
    <location>
        <begin position="51"/>
        <end position="273"/>
    </location>
</feature>
<reference evidence="7" key="1">
    <citation type="submission" date="2021-11" db="EMBL/GenBank/DDBJ databases">
        <title>Genome sequence.</title>
        <authorList>
            <person name="Sun Q."/>
        </authorList>
    </citation>
    <scope>NUCLEOTIDE SEQUENCE</scope>
    <source>
        <strain evidence="7">JC740</strain>
    </source>
</reference>
<name>A0ABS8NLY5_9BACT</name>
<dbReference type="Pfam" id="PF02518">
    <property type="entry name" value="HATPase_c"/>
    <property type="match status" value="1"/>
</dbReference>
<dbReference type="PRINTS" id="PR00344">
    <property type="entry name" value="BCTRLSENSOR"/>
</dbReference>
<dbReference type="SMART" id="SM00387">
    <property type="entry name" value="HATPase_c"/>
    <property type="match status" value="1"/>
</dbReference>
<evidence type="ECO:0000256" key="1">
    <source>
        <dbReference type="ARBA" id="ARBA00000085"/>
    </source>
</evidence>
<dbReference type="EC" id="2.7.13.3" evidence="2"/>
<dbReference type="InterPro" id="IPR050351">
    <property type="entry name" value="BphY/WalK/GraS-like"/>
</dbReference>
<evidence type="ECO:0000313" key="7">
    <source>
        <dbReference type="EMBL" id="MCC9644596.1"/>
    </source>
</evidence>
<comment type="catalytic activity">
    <reaction evidence="1">
        <text>ATP + protein L-histidine = ADP + protein N-phospho-L-histidine.</text>
        <dbReference type="EC" id="2.7.13.3"/>
    </reaction>
</comment>
<dbReference type="PANTHER" id="PTHR42878:SF15">
    <property type="entry name" value="BACTERIOPHYTOCHROME"/>
    <property type="match status" value="1"/>
</dbReference>
<organism evidence="7 8">
    <name type="scientific">Rhodopirellula halodulae</name>
    <dbReference type="NCBI Taxonomy" id="2894198"/>
    <lineage>
        <taxon>Bacteria</taxon>
        <taxon>Pseudomonadati</taxon>
        <taxon>Planctomycetota</taxon>
        <taxon>Planctomycetia</taxon>
        <taxon>Pirellulales</taxon>
        <taxon>Pirellulaceae</taxon>
        <taxon>Rhodopirellula</taxon>
    </lineage>
</organism>